<feature type="region of interest" description="Disordered" evidence="1">
    <location>
        <begin position="1"/>
        <end position="21"/>
    </location>
</feature>
<evidence type="ECO:0000313" key="5">
    <source>
        <dbReference type="Proteomes" id="UP001319870"/>
    </source>
</evidence>
<evidence type="ECO:0000256" key="1">
    <source>
        <dbReference type="SAM" id="MobiDB-lite"/>
    </source>
</evidence>
<keyword evidence="2" id="KW-0472">Membrane</keyword>
<proteinExistence type="predicted"/>
<keyword evidence="2" id="KW-0812">Transmembrane</keyword>
<feature type="domain" description="DUF58" evidence="3">
    <location>
        <begin position="234"/>
        <end position="362"/>
    </location>
</feature>
<name>A0ABS7ZFA5_9MICO</name>
<feature type="transmembrane region" description="Helical" evidence="2">
    <location>
        <begin position="37"/>
        <end position="54"/>
    </location>
</feature>
<keyword evidence="2" id="KW-1133">Transmembrane helix</keyword>
<comment type="caution">
    <text evidence="4">The sequence shown here is derived from an EMBL/GenBank/DDBJ whole genome shotgun (WGS) entry which is preliminary data.</text>
</comment>
<organism evidence="4 5">
    <name type="scientific">Isoptericola luteus</name>
    <dbReference type="NCBI Taxonomy" id="2879484"/>
    <lineage>
        <taxon>Bacteria</taxon>
        <taxon>Bacillati</taxon>
        <taxon>Actinomycetota</taxon>
        <taxon>Actinomycetes</taxon>
        <taxon>Micrococcales</taxon>
        <taxon>Promicromonosporaceae</taxon>
        <taxon>Isoptericola</taxon>
    </lineage>
</organism>
<dbReference type="PANTHER" id="PTHR34351:SF1">
    <property type="entry name" value="SLR1927 PROTEIN"/>
    <property type="match status" value="1"/>
</dbReference>
<keyword evidence="5" id="KW-1185">Reference proteome</keyword>
<evidence type="ECO:0000259" key="3">
    <source>
        <dbReference type="Pfam" id="PF01882"/>
    </source>
</evidence>
<sequence length="457" mass="47500">MVSETAPGPGAPAPGTTPSPARAALGRLARVRLTGRGYALLISGGVLVLVGILLELPDVVGLGAAGMLAVGCAWAVMGVQRLDAGRGALVVARELTPNPVVRDRSTAVRLVVGARSRTGAAYERLARLRLSEQAAHELAGPQGIRARVTAHPDRITVGYTLHPTRRGRWPLGPLLTTRTDAFGLVRTTQSLGEPSLVAVRPRTLPLPTRTRVLGDVDHIATGARLASTDDSVLREYVSGDDPRRVHWAVSARQGRLMVRADESAGVRPVTVLLDCSLLPPPADNRGGSWPTQRGVRQLEDAEHAVELAASVAVSFLDSGHPARLVSTGAGATGFAPGARTGRSAVLDAAVDLHGHRTAAEAQSAVAATARSLRLGRTQAEITVAVLAPLPDAARSEVASLASDGTCWAVVVAPSDPRGGLDAERTATDLRHAGWQVAVCPAGTPADRAWALLTERAA</sequence>
<accession>A0ABS7ZFA5</accession>
<evidence type="ECO:0000256" key="2">
    <source>
        <dbReference type="SAM" id="Phobius"/>
    </source>
</evidence>
<reference evidence="4 5" key="1">
    <citation type="submission" date="2021-09" db="EMBL/GenBank/DDBJ databases">
        <title>Isoptericola luteus sp. nov., a novel bacterium isolated from Harbin, the capital city of Heilongjiang province.</title>
        <authorList>
            <person name="Li J."/>
        </authorList>
    </citation>
    <scope>NUCLEOTIDE SEQUENCE [LARGE SCALE GENOMIC DNA]</scope>
    <source>
        <strain evidence="4 5">NEAU-Y5</strain>
    </source>
</reference>
<gene>
    <name evidence="4" type="ORF">LEP48_07275</name>
</gene>
<feature type="transmembrane region" description="Helical" evidence="2">
    <location>
        <begin position="60"/>
        <end position="79"/>
    </location>
</feature>
<evidence type="ECO:0000313" key="4">
    <source>
        <dbReference type="EMBL" id="MCA5893157.1"/>
    </source>
</evidence>
<dbReference type="RefSeq" id="WP_225564927.1">
    <property type="nucleotide sequence ID" value="NZ_JAIXCQ010000004.1"/>
</dbReference>
<dbReference type="EMBL" id="JAIXCQ010000004">
    <property type="protein sequence ID" value="MCA5893157.1"/>
    <property type="molecule type" value="Genomic_DNA"/>
</dbReference>
<dbReference type="Proteomes" id="UP001319870">
    <property type="component" value="Unassembled WGS sequence"/>
</dbReference>
<dbReference type="PANTHER" id="PTHR34351">
    <property type="entry name" value="SLR1927 PROTEIN-RELATED"/>
    <property type="match status" value="1"/>
</dbReference>
<dbReference type="InterPro" id="IPR002881">
    <property type="entry name" value="DUF58"/>
</dbReference>
<dbReference type="Pfam" id="PF01882">
    <property type="entry name" value="DUF58"/>
    <property type="match status" value="1"/>
</dbReference>
<protein>
    <submittedName>
        <fullName evidence="4">DUF58 domain-containing protein</fullName>
    </submittedName>
</protein>